<dbReference type="InterPro" id="IPR037488">
    <property type="entry name" value="At2g33490-like"/>
</dbReference>
<feature type="region of interest" description="Disordered" evidence="1">
    <location>
        <begin position="440"/>
        <end position="532"/>
    </location>
</feature>
<feature type="region of interest" description="Disordered" evidence="1">
    <location>
        <begin position="176"/>
        <end position="215"/>
    </location>
</feature>
<dbReference type="SUPFAM" id="SSF103657">
    <property type="entry name" value="BAR/IMD domain-like"/>
    <property type="match status" value="1"/>
</dbReference>
<feature type="compositionally biased region" description="Acidic residues" evidence="1">
    <location>
        <begin position="176"/>
        <end position="199"/>
    </location>
</feature>
<evidence type="ECO:0000313" key="3">
    <source>
        <dbReference type="Proteomes" id="UP001151752"/>
    </source>
</evidence>
<reference evidence="2" key="1">
    <citation type="submission" date="2022-11" db="EMBL/GenBank/DDBJ databases">
        <authorList>
            <person name="Hyden B.L."/>
            <person name="Feng K."/>
            <person name="Yates T."/>
            <person name="Jawdy S."/>
            <person name="Smart L.B."/>
            <person name="Muchero W."/>
        </authorList>
    </citation>
    <scope>NUCLEOTIDE SEQUENCE</scope>
    <source>
        <tissue evidence="2">Shoot tip</tissue>
    </source>
</reference>
<feature type="compositionally biased region" description="Polar residues" evidence="1">
    <location>
        <begin position="265"/>
        <end position="274"/>
    </location>
</feature>
<organism evidence="2 3">
    <name type="scientific">Salix koriyanagi</name>
    <dbReference type="NCBI Taxonomy" id="2511006"/>
    <lineage>
        <taxon>Eukaryota</taxon>
        <taxon>Viridiplantae</taxon>
        <taxon>Streptophyta</taxon>
        <taxon>Embryophyta</taxon>
        <taxon>Tracheophyta</taxon>
        <taxon>Spermatophyta</taxon>
        <taxon>Magnoliopsida</taxon>
        <taxon>eudicotyledons</taxon>
        <taxon>Gunneridae</taxon>
        <taxon>Pentapetalae</taxon>
        <taxon>rosids</taxon>
        <taxon>fabids</taxon>
        <taxon>Malpighiales</taxon>
        <taxon>Salicaceae</taxon>
        <taxon>Saliceae</taxon>
        <taxon>Salix</taxon>
    </lineage>
</organism>
<reference evidence="2" key="2">
    <citation type="journal article" date="2023" name="Int. J. Mol. Sci.">
        <title>De Novo Assembly and Annotation of 11 Diverse Shrub Willow (Salix) Genomes Reveals Novel Gene Organization in Sex-Linked Regions.</title>
        <authorList>
            <person name="Hyden B."/>
            <person name="Feng K."/>
            <person name="Yates T.B."/>
            <person name="Jawdy S."/>
            <person name="Cereghino C."/>
            <person name="Smart L.B."/>
            <person name="Muchero W."/>
        </authorList>
    </citation>
    <scope>NUCLEOTIDE SEQUENCE</scope>
    <source>
        <tissue evidence="2">Shoot tip</tissue>
    </source>
</reference>
<dbReference type="CDD" id="cd07307">
    <property type="entry name" value="BAR"/>
    <property type="match status" value="1"/>
</dbReference>
<feature type="compositionally biased region" description="Polar residues" evidence="1">
    <location>
        <begin position="347"/>
        <end position="369"/>
    </location>
</feature>
<keyword evidence="3" id="KW-1185">Reference proteome</keyword>
<dbReference type="Proteomes" id="UP001151752">
    <property type="component" value="Chromosome 1"/>
</dbReference>
<feature type="compositionally biased region" description="Polar residues" evidence="1">
    <location>
        <begin position="203"/>
        <end position="215"/>
    </location>
</feature>
<dbReference type="Gene3D" id="1.20.1270.60">
    <property type="entry name" value="Arfaptin homology (AH) domain/BAR domain"/>
    <property type="match status" value="1"/>
</dbReference>
<feature type="compositionally biased region" description="Low complexity" evidence="1">
    <location>
        <begin position="303"/>
        <end position="314"/>
    </location>
</feature>
<gene>
    <name evidence="2" type="ORF">OIU74_013332</name>
</gene>
<dbReference type="AlphaFoldDB" id="A0A9Q0T6D4"/>
<dbReference type="PANTHER" id="PTHR34119:SF1">
    <property type="entry name" value="OS04G0394700 PROTEIN"/>
    <property type="match status" value="1"/>
</dbReference>
<dbReference type="PANTHER" id="PTHR34119">
    <property type="entry name" value="HYDROXYPROLINE-RICH GLYCOPROTEIN-LIKE"/>
    <property type="match status" value="1"/>
</dbReference>
<name>A0A9Q0T6D4_9ROSI</name>
<evidence type="ECO:0008006" key="4">
    <source>
        <dbReference type="Google" id="ProtNLM"/>
    </source>
</evidence>
<proteinExistence type="predicted"/>
<dbReference type="EMBL" id="JAPFFM010000016">
    <property type="protein sequence ID" value="KAJ6702155.1"/>
    <property type="molecule type" value="Genomic_DNA"/>
</dbReference>
<evidence type="ECO:0000313" key="2">
    <source>
        <dbReference type="EMBL" id="KAJ6702155.1"/>
    </source>
</evidence>
<sequence length="532" mass="58663">MGACLLEKTASNDDEEGGRVLLMLGKVQFELHKLVDCYRSHLHKTIINPSESLLNELQTVEEMKRLCDEKRDVYEYMVKQKEKVRGRIGKGESVSMQQVQAALDEYDEEATLFVFRLKSLKQGQSRSLLTQAARHHAAQLCFFKKALKSLEAVEPHVKLITEQQHIDYHFSGLDDDGRDDVVDDDDDEDYDDANDDGELSFDYGQNDQDQEISTPKKSMEFVQLDSEDVTFPQVATLEMTKEYIDRSYRTSFSFKGELRTGTQSAPLFAETTSDPAGKTKQLIPPSTRKLNTYVLPTPADPKSSNSTGSGSLVSETLKTSLSGRTPNLWHSSPLDQKKKKSLGAEMSNKSTTKNSRTVLKESNNNTASTRLPPPLADGLLFSRLEPLAAFDSKNIKRYAFSGPITSKPLFTKPVTAHPQLFSGPLLRNPTIQLLSSSPKASPIISPKVSPSASPTFVSSPKISELHELPRPPVSSASKSPRAEGLVGHSAPLLPKGHMLPGTRKTSGSNVASQLPTPSQVVTRSFSIPSRKS</sequence>
<feature type="compositionally biased region" description="Low complexity" evidence="1">
    <location>
        <begin position="440"/>
        <end position="454"/>
    </location>
</feature>
<feature type="compositionally biased region" description="Polar residues" evidence="1">
    <location>
        <begin position="316"/>
        <end position="334"/>
    </location>
</feature>
<dbReference type="InterPro" id="IPR027267">
    <property type="entry name" value="AH/BAR_dom_sf"/>
</dbReference>
<evidence type="ECO:0000256" key="1">
    <source>
        <dbReference type="SAM" id="MobiDB-lite"/>
    </source>
</evidence>
<feature type="compositionally biased region" description="Polar residues" evidence="1">
    <location>
        <begin position="503"/>
        <end position="532"/>
    </location>
</feature>
<feature type="region of interest" description="Disordered" evidence="1">
    <location>
        <begin position="265"/>
        <end position="371"/>
    </location>
</feature>
<accession>A0A9Q0T6D4</accession>
<comment type="caution">
    <text evidence="2">The sequence shown here is derived from an EMBL/GenBank/DDBJ whole genome shotgun (WGS) entry which is preliminary data.</text>
</comment>
<protein>
    <recommendedName>
        <fullName evidence="4">Hydroxyproline-rich glycoprotein family protein</fullName>
    </recommendedName>
</protein>